<comment type="caution">
    <text evidence="6">The sequence shown here is derived from an EMBL/GenBank/DDBJ whole genome shotgun (WGS) entry which is preliminary data.</text>
</comment>
<evidence type="ECO:0000256" key="2">
    <source>
        <dbReference type="ARBA" id="ARBA00023015"/>
    </source>
</evidence>
<dbReference type="PANTHER" id="PTHR30126">
    <property type="entry name" value="HTH-TYPE TRANSCRIPTIONAL REGULATOR"/>
    <property type="match status" value="1"/>
</dbReference>
<feature type="domain" description="HTH lysR-type" evidence="5">
    <location>
        <begin position="19"/>
        <end position="70"/>
    </location>
</feature>
<comment type="similarity">
    <text evidence="1">Belongs to the LysR transcriptional regulatory family.</text>
</comment>
<keyword evidence="2" id="KW-0805">Transcription regulation</keyword>
<proteinExistence type="inferred from homology"/>
<dbReference type="PRINTS" id="PR00039">
    <property type="entry name" value="HTHLYSR"/>
</dbReference>
<accession>A0A7Z8NT98</accession>
<keyword evidence="3" id="KW-0238">DNA-binding</keyword>
<dbReference type="InterPro" id="IPR005119">
    <property type="entry name" value="LysR_subst-bd"/>
</dbReference>
<dbReference type="OrthoDB" id="9808620at2"/>
<evidence type="ECO:0000313" key="6">
    <source>
        <dbReference type="EMBL" id="TKR27512.1"/>
    </source>
</evidence>
<dbReference type="PROSITE" id="PS50931">
    <property type="entry name" value="HTH_LYSR"/>
    <property type="match status" value="1"/>
</dbReference>
<dbReference type="PANTHER" id="PTHR30126:SF39">
    <property type="entry name" value="HTH-TYPE TRANSCRIPTIONAL REGULATOR CYSL"/>
    <property type="match status" value="1"/>
</dbReference>
<dbReference type="Gene3D" id="1.10.10.10">
    <property type="entry name" value="Winged helix-like DNA-binding domain superfamily/Winged helix DNA-binding domain"/>
    <property type="match status" value="1"/>
</dbReference>
<dbReference type="InterPro" id="IPR000847">
    <property type="entry name" value="LysR_HTH_N"/>
</dbReference>
<evidence type="ECO:0000259" key="5">
    <source>
        <dbReference type="PROSITE" id="PS50931"/>
    </source>
</evidence>
<dbReference type="Pfam" id="PF03466">
    <property type="entry name" value="LysR_substrate"/>
    <property type="match status" value="1"/>
</dbReference>
<protein>
    <submittedName>
        <fullName evidence="6">LysR family transcriptional regulator</fullName>
    </submittedName>
</protein>
<dbReference type="RefSeq" id="WP_154727739.1">
    <property type="nucleotide sequence ID" value="NZ_SZYE01000001.1"/>
</dbReference>
<sequence>MRPGCSGCPGAGSSGWPRKLLAAVDAHGSLSAAARALGLAQPSVSTGLRRLERQTGLTLVTRAASGTSLTPAGTALLARARDVLAASDALEREVAALRTARQGRVQVAASLSIAEYLVPGWLASRPAGSALVDLVVANSRDVVDAVLHGRADLGFVEGPDVADGLDARSVGDDELVVVVAPGHPWARRRRPVTAAELAGAPLAVREAGSGTRAVLERALAAAGHPLSGSPAQLGSTSAVKNVVRGGGAAAVLSRLTVADEVARGDLVRVPVDGVDLSRTLRMVWARSRQPAPAARDLAAHVVRATTPG</sequence>
<dbReference type="EMBL" id="SZYE01000001">
    <property type="protein sequence ID" value="TKR27512.1"/>
    <property type="molecule type" value="Genomic_DNA"/>
</dbReference>
<dbReference type="InterPro" id="IPR036390">
    <property type="entry name" value="WH_DNA-bd_sf"/>
</dbReference>
<gene>
    <name evidence="6" type="ORF">FA014_00425</name>
</gene>
<reference evidence="6 7" key="1">
    <citation type="submission" date="2019-05" db="EMBL/GenBank/DDBJ databases">
        <title>Genome sequence of Cellulomonas hominis strain CS1.</title>
        <authorList>
            <person name="Belmont J."/>
            <person name="Maclea K.S."/>
        </authorList>
    </citation>
    <scope>NUCLEOTIDE SEQUENCE [LARGE SCALE GENOMIC DNA]</scope>
    <source>
        <strain evidence="6 7">CS1</strain>
    </source>
</reference>
<dbReference type="AlphaFoldDB" id="A0A7Z8NT98"/>
<dbReference type="SUPFAM" id="SSF46785">
    <property type="entry name" value="Winged helix' DNA-binding domain"/>
    <property type="match status" value="1"/>
</dbReference>
<evidence type="ECO:0000256" key="1">
    <source>
        <dbReference type="ARBA" id="ARBA00009437"/>
    </source>
</evidence>
<dbReference type="Pfam" id="PF00126">
    <property type="entry name" value="HTH_1"/>
    <property type="match status" value="1"/>
</dbReference>
<dbReference type="GO" id="GO:0000976">
    <property type="term" value="F:transcription cis-regulatory region binding"/>
    <property type="evidence" value="ECO:0007669"/>
    <property type="project" value="TreeGrafter"/>
</dbReference>
<name>A0A7Z8NT98_9CELL</name>
<evidence type="ECO:0000256" key="3">
    <source>
        <dbReference type="ARBA" id="ARBA00023125"/>
    </source>
</evidence>
<dbReference type="GO" id="GO:0003700">
    <property type="term" value="F:DNA-binding transcription factor activity"/>
    <property type="evidence" value="ECO:0007669"/>
    <property type="project" value="InterPro"/>
</dbReference>
<dbReference type="SUPFAM" id="SSF53850">
    <property type="entry name" value="Periplasmic binding protein-like II"/>
    <property type="match status" value="1"/>
</dbReference>
<dbReference type="Gene3D" id="3.40.190.10">
    <property type="entry name" value="Periplasmic binding protein-like II"/>
    <property type="match status" value="2"/>
</dbReference>
<organism evidence="6 7">
    <name type="scientific">Cellulomonas hominis</name>
    <dbReference type="NCBI Taxonomy" id="156981"/>
    <lineage>
        <taxon>Bacteria</taxon>
        <taxon>Bacillati</taxon>
        <taxon>Actinomycetota</taxon>
        <taxon>Actinomycetes</taxon>
        <taxon>Micrococcales</taxon>
        <taxon>Cellulomonadaceae</taxon>
        <taxon>Cellulomonas</taxon>
    </lineage>
</organism>
<dbReference type="Proteomes" id="UP000308121">
    <property type="component" value="Unassembled WGS sequence"/>
</dbReference>
<keyword evidence="4" id="KW-0804">Transcription</keyword>
<evidence type="ECO:0000313" key="7">
    <source>
        <dbReference type="Proteomes" id="UP000308121"/>
    </source>
</evidence>
<dbReference type="InterPro" id="IPR036388">
    <property type="entry name" value="WH-like_DNA-bd_sf"/>
</dbReference>
<evidence type="ECO:0000256" key="4">
    <source>
        <dbReference type="ARBA" id="ARBA00023163"/>
    </source>
</evidence>